<dbReference type="InterPro" id="IPR036250">
    <property type="entry name" value="AcylCo_DH-like_C"/>
</dbReference>
<evidence type="ECO:0000256" key="5">
    <source>
        <dbReference type="ARBA" id="ARBA00023002"/>
    </source>
</evidence>
<organism evidence="9 10">
    <name type="scientific">Paraburkholderia silvatlantica</name>
    <dbReference type="NCBI Taxonomy" id="321895"/>
    <lineage>
        <taxon>Bacteria</taxon>
        <taxon>Pseudomonadati</taxon>
        <taxon>Pseudomonadota</taxon>
        <taxon>Betaproteobacteria</taxon>
        <taxon>Burkholderiales</taxon>
        <taxon>Burkholderiaceae</taxon>
        <taxon>Paraburkholderia</taxon>
    </lineage>
</organism>
<protein>
    <submittedName>
        <fullName evidence="9">Acyl-CoA dehydrogenase</fullName>
    </submittedName>
</protein>
<dbReference type="Gene3D" id="2.40.110.10">
    <property type="entry name" value="Butyryl-CoA Dehydrogenase, subunit A, domain 2"/>
    <property type="match status" value="1"/>
</dbReference>
<dbReference type="InterPro" id="IPR046373">
    <property type="entry name" value="Acyl-CoA_Oxase/DH_mid-dom_sf"/>
</dbReference>
<evidence type="ECO:0000259" key="7">
    <source>
        <dbReference type="Pfam" id="PF02770"/>
    </source>
</evidence>
<evidence type="ECO:0000256" key="1">
    <source>
        <dbReference type="ARBA" id="ARBA00001974"/>
    </source>
</evidence>
<keyword evidence="3" id="KW-0285">Flavoprotein</keyword>
<comment type="cofactor">
    <cofactor evidence="1">
        <name>FAD</name>
        <dbReference type="ChEBI" id="CHEBI:57692"/>
    </cofactor>
</comment>
<sequence>MSDENQPFALPAEIREFQELARRIVREELLPLEQQYLAHPEKSISLRARDALRRIFPDEVTERLYRISQETGLWGLHIPEEHGGSSLPMLAKVAIMEEFYYSAVPFPIAEVPNILYYCKGDQIERFLKPCIDGTKIAAFAQTEPNAGSDPGGMMKTNAVRKDGGWVINGSKMWISNAHSADFVMVQAVTDPEKRQRGGITMFLVERSNPGMKVEEGGLPTWLDINPGQYLINFDNCRVEDDAVLGEVGQGFVMGQRWLTIMDRLLKGPFCLGKMQRSLDMSIEWAKQRYTFGKPLAERQAIQWKLVDMYVSIRAVRNLIYEVAARADAGEDVRREASLVKLTAANWGAKVLDDAIQIHGAMGEALELPLSLFYRYIRHTRIGGGTDEMQRMIIARGLLA</sequence>
<dbReference type="Proteomes" id="UP000247772">
    <property type="component" value="Unassembled WGS sequence"/>
</dbReference>
<feature type="domain" description="Acyl-CoA dehydrogenase/oxidase N-terminal" evidence="8">
    <location>
        <begin position="13"/>
        <end position="133"/>
    </location>
</feature>
<evidence type="ECO:0000259" key="6">
    <source>
        <dbReference type="Pfam" id="PF00441"/>
    </source>
</evidence>
<keyword evidence="5" id="KW-0560">Oxidoreductase</keyword>
<dbReference type="InterPro" id="IPR009100">
    <property type="entry name" value="AcylCoA_DH/oxidase_NM_dom_sf"/>
</dbReference>
<dbReference type="FunFam" id="2.40.110.10:FF:000002">
    <property type="entry name" value="Acyl-CoA dehydrogenase fadE12"/>
    <property type="match status" value="1"/>
</dbReference>
<dbReference type="Pfam" id="PF00441">
    <property type="entry name" value="Acyl-CoA_dh_1"/>
    <property type="match status" value="1"/>
</dbReference>
<dbReference type="InterPro" id="IPR013786">
    <property type="entry name" value="AcylCoA_DH/ox_N"/>
</dbReference>
<dbReference type="GO" id="GO:0003995">
    <property type="term" value="F:acyl-CoA dehydrogenase activity"/>
    <property type="evidence" value="ECO:0007669"/>
    <property type="project" value="TreeGrafter"/>
</dbReference>
<dbReference type="AlphaFoldDB" id="A0A2V4UMR6"/>
<evidence type="ECO:0000256" key="2">
    <source>
        <dbReference type="ARBA" id="ARBA00009347"/>
    </source>
</evidence>
<dbReference type="GO" id="GO:0050660">
    <property type="term" value="F:flavin adenine dinucleotide binding"/>
    <property type="evidence" value="ECO:0007669"/>
    <property type="project" value="InterPro"/>
</dbReference>
<dbReference type="Gene3D" id="1.10.540.10">
    <property type="entry name" value="Acyl-CoA dehydrogenase/oxidase, N-terminal domain"/>
    <property type="match status" value="1"/>
</dbReference>
<dbReference type="EMBL" id="QJSQ01000004">
    <property type="protein sequence ID" value="PYE25487.1"/>
    <property type="molecule type" value="Genomic_DNA"/>
</dbReference>
<dbReference type="InterPro" id="IPR006091">
    <property type="entry name" value="Acyl-CoA_Oxase/DH_mid-dom"/>
</dbReference>
<comment type="similarity">
    <text evidence="2">Belongs to the acyl-CoA dehydrogenase family.</text>
</comment>
<evidence type="ECO:0000256" key="4">
    <source>
        <dbReference type="ARBA" id="ARBA00022827"/>
    </source>
</evidence>
<dbReference type="Gene3D" id="1.20.140.10">
    <property type="entry name" value="Butyryl-CoA Dehydrogenase, subunit A, domain 3"/>
    <property type="match status" value="1"/>
</dbReference>
<accession>A0A2V4UMR6</accession>
<evidence type="ECO:0000259" key="8">
    <source>
        <dbReference type="Pfam" id="PF02771"/>
    </source>
</evidence>
<feature type="domain" description="Acyl-CoA oxidase/dehydrogenase middle" evidence="7">
    <location>
        <begin position="138"/>
        <end position="215"/>
    </location>
</feature>
<name>A0A2V4UMR6_9BURK</name>
<dbReference type="Pfam" id="PF02771">
    <property type="entry name" value="Acyl-CoA_dh_N"/>
    <property type="match status" value="1"/>
</dbReference>
<dbReference type="OrthoDB" id="9770681at2"/>
<evidence type="ECO:0000313" key="9">
    <source>
        <dbReference type="EMBL" id="PYE25487.1"/>
    </source>
</evidence>
<dbReference type="InterPro" id="IPR009075">
    <property type="entry name" value="AcylCo_DH/oxidase_C"/>
</dbReference>
<comment type="caution">
    <text evidence="9">The sequence shown here is derived from an EMBL/GenBank/DDBJ whole genome shotgun (WGS) entry which is preliminary data.</text>
</comment>
<dbReference type="PANTHER" id="PTHR43884">
    <property type="entry name" value="ACYL-COA DEHYDROGENASE"/>
    <property type="match status" value="1"/>
</dbReference>
<dbReference type="SUPFAM" id="SSF47203">
    <property type="entry name" value="Acyl-CoA dehydrogenase C-terminal domain-like"/>
    <property type="match status" value="1"/>
</dbReference>
<proteinExistence type="inferred from homology"/>
<dbReference type="CDD" id="cd00567">
    <property type="entry name" value="ACAD"/>
    <property type="match status" value="1"/>
</dbReference>
<dbReference type="InterPro" id="IPR037069">
    <property type="entry name" value="AcylCoA_DH/ox_N_sf"/>
</dbReference>
<keyword evidence="4" id="KW-0274">FAD</keyword>
<dbReference type="PANTHER" id="PTHR43884:SF40">
    <property type="entry name" value="ACYL-COA DEHYDROGENASE"/>
    <property type="match status" value="1"/>
</dbReference>
<evidence type="ECO:0000256" key="3">
    <source>
        <dbReference type="ARBA" id="ARBA00022630"/>
    </source>
</evidence>
<dbReference type="Pfam" id="PF02770">
    <property type="entry name" value="Acyl-CoA_dh_M"/>
    <property type="match status" value="1"/>
</dbReference>
<evidence type="ECO:0000313" key="10">
    <source>
        <dbReference type="Proteomes" id="UP000247772"/>
    </source>
</evidence>
<gene>
    <name evidence="9" type="ORF">C7410_10464</name>
</gene>
<reference evidence="9 10" key="1">
    <citation type="submission" date="2018-06" db="EMBL/GenBank/DDBJ databases">
        <title>Genomic Encyclopedia of Type Strains, Phase IV (KMG-V): Genome sequencing to study the core and pangenomes of soil and plant-associated prokaryotes.</title>
        <authorList>
            <person name="Whitman W."/>
        </authorList>
    </citation>
    <scope>NUCLEOTIDE SEQUENCE [LARGE SCALE GENOMIC DNA]</scope>
    <source>
        <strain evidence="9 10">SRCL-318</strain>
    </source>
</reference>
<dbReference type="SUPFAM" id="SSF56645">
    <property type="entry name" value="Acyl-CoA dehydrogenase NM domain-like"/>
    <property type="match status" value="1"/>
</dbReference>
<dbReference type="RefSeq" id="WP_110854611.1">
    <property type="nucleotide sequence ID" value="NZ_QJSQ01000004.1"/>
</dbReference>
<feature type="domain" description="Acyl-CoA dehydrogenase/oxidase C-terminal" evidence="6">
    <location>
        <begin position="261"/>
        <end position="398"/>
    </location>
</feature>